<evidence type="ECO:0000313" key="2">
    <source>
        <dbReference type="EMBL" id="PKA54764.1"/>
    </source>
</evidence>
<accession>A0A2I0AGU7</accession>
<proteinExistence type="predicted"/>
<sequence>MPLVICGPAPLGEPVLLPAKTKKPLFPHLLPAGLWNEEKDKEEEGNKMEEAIKEKNEAPQVASEAALGIEGPGGKTEEGIKEEGIPPVTHNVTLDIEGTWGVLGKSLLKIRGEWGKILKNTNQIMEVVKNLKGKEEGEARFLQRIARGCFVAGHKALSR</sequence>
<evidence type="ECO:0000313" key="3">
    <source>
        <dbReference type="Proteomes" id="UP000236161"/>
    </source>
</evidence>
<keyword evidence="3" id="KW-1185">Reference proteome</keyword>
<dbReference type="Proteomes" id="UP000236161">
    <property type="component" value="Unassembled WGS sequence"/>
</dbReference>
<feature type="region of interest" description="Disordered" evidence="1">
    <location>
        <begin position="53"/>
        <end position="84"/>
    </location>
</feature>
<gene>
    <name evidence="2" type="ORF">AXF42_Ash000599</name>
</gene>
<organism evidence="2 3">
    <name type="scientific">Apostasia shenzhenica</name>
    <dbReference type="NCBI Taxonomy" id="1088818"/>
    <lineage>
        <taxon>Eukaryota</taxon>
        <taxon>Viridiplantae</taxon>
        <taxon>Streptophyta</taxon>
        <taxon>Embryophyta</taxon>
        <taxon>Tracheophyta</taxon>
        <taxon>Spermatophyta</taxon>
        <taxon>Magnoliopsida</taxon>
        <taxon>Liliopsida</taxon>
        <taxon>Asparagales</taxon>
        <taxon>Orchidaceae</taxon>
        <taxon>Apostasioideae</taxon>
        <taxon>Apostasia</taxon>
    </lineage>
</organism>
<name>A0A2I0AGU7_9ASPA</name>
<reference evidence="2 3" key="1">
    <citation type="journal article" date="2017" name="Nature">
        <title>The Apostasia genome and the evolution of orchids.</title>
        <authorList>
            <person name="Zhang G.Q."/>
            <person name="Liu K.W."/>
            <person name="Li Z."/>
            <person name="Lohaus R."/>
            <person name="Hsiao Y.Y."/>
            <person name="Niu S.C."/>
            <person name="Wang J.Y."/>
            <person name="Lin Y.C."/>
            <person name="Xu Q."/>
            <person name="Chen L.J."/>
            <person name="Yoshida K."/>
            <person name="Fujiwara S."/>
            <person name="Wang Z.W."/>
            <person name="Zhang Y.Q."/>
            <person name="Mitsuda N."/>
            <person name="Wang M."/>
            <person name="Liu G.H."/>
            <person name="Pecoraro L."/>
            <person name="Huang H.X."/>
            <person name="Xiao X.J."/>
            <person name="Lin M."/>
            <person name="Wu X.Y."/>
            <person name="Wu W.L."/>
            <person name="Chen Y.Y."/>
            <person name="Chang S.B."/>
            <person name="Sakamoto S."/>
            <person name="Ohme-Takagi M."/>
            <person name="Yagi M."/>
            <person name="Zeng S.J."/>
            <person name="Shen C.Y."/>
            <person name="Yeh C.M."/>
            <person name="Luo Y.B."/>
            <person name="Tsai W.C."/>
            <person name="Van de Peer Y."/>
            <person name="Liu Z.J."/>
        </authorList>
    </citation>
    <scope>NUCLEOTIDE SEQUENCE [LARGE SCALE GENOMIC DNA]</scope>
    <source>
        <strain evidence="3">cv. Shenzhen</strain>
        <tissue evidence="2">Stem</tissue>
    </source>
</reference>
<dbReference type="AlphaFoldDB" id="A0A2I0AGU7"/>
<evidence type="ECO:0000256" key="1">
    <source>
        <dbReference type="SAM" id="MobiDB-lite"/>
    </source>
</evidence>
<protein>
    <submittedName>
        <fullName evidence="2">Uncharacterized protein</fullName>
    </submittedName>
</protein>
<feature type="compositionally biased region" description="Basic and acidic residues" evidence="1">
    <location>
        <begin position="75"/>
        <end position="84"/>
    </location>
</feature>
<dbReference type="EMBL" id="KZ451982">
    <property type="protein sequence ID" value="PKA54764.1"/>
    <property type="molecule type" value="Genomic_DNA"/>
</dbReference>